<dbReference type="OrthoDB" id="2395141at2759"/>
<proteinExistence type="predicted"/>
<gene>
    <name evidence="2" type="ORF">C2G38_2144824</name>
</gene>
<dbReference type="STRING" id="44941.A0A397V0R8"/>
<evidence type="ECO:0000313" key="2">
    <source>
        <dbReference type="EMBL" id="RIB12916.1"/>
    </source>
</evidence>
<feature type="compositionally biased region" description="Acidic residues" evidence="1">
    <location>
        <begin position="132"/>
        <end position="160"/>
    </location>
</feature>
<dbReference type="EMBL" id="QKWP01000977">
    <property type="protein sequence ID" value="RIB12916.1"/>
    <property type="molecule type" value="Genomic_DNA"/>
</dbReference>
<dbReference type="AlphaFoldDB" id="A0A397V0R8"/>
<comment type="caution">
    <text evidence="2">The sequence shown here is derived from an EMBL/GenBank/DDBJ whole genome shotgun (WGS) entry which is preliminary data.</text>
</comment>
<organism evidence="2 3">
    <name type="scientific">Gigaspora rosea</name>
    <dbReference type="NCBI Taxonomy" id="44941"/>
    <lineage>
        <taxon>Eukaryota</taxon>
        <taxon>Fungi</taxon>
        <taxon>Fungi incertae sedis</taxon>
        <taxon>Mucoromycota</taxon>
        <taxon>Glomeromycotina</taxon>
        <taxon>Glomeromycetes</taxon>
        <taxon>Diversisporales</taxon>
        <taxon>Gigasporaceae</taxon>
        <taxon>Gigaspora</taxon>
    </lineage>
</organism>
<protein>
    <recommendedName>
        <fullName evidence="4">SWIM-type domain-containing protein</fullName>
    </recommendedName>
</protein>
<reference evidence="2 3" key="1">
    <citation type="submission" date="2018-06" db="EMBL/GenBank/DDBJ databases">
        <title>Comparative genomics reveals the genomic features of Rhizophagus irregularis, R. cerebriforme, R. diaphanum and Gigaspora rosea, and their symbiotic lifestyle signature.</title>
        <authorList>
            <person name="Morin E."/>
            <person name="San Clemente H."/>
            <person name="Chen E.C.H."/>
            <person name="De La Providencia I."/>
            <person name="Hainaut M."/>
            <person name="Kuo A."/>
            <person name="Kohler A."/>
            <person name="Murat C."/>
            <person name="Tang N."/>
            <person name="Roy S."/>
            <person name="Loubradou J."/>
            <person name="Henrissat B."/>
            <person name="Grigoriev I.V."/>
            <person name="Corradi N."/>
            <person name="Roux C."/>
            <person name="Martin F.M."/>
        </authorList>
    </citation>
    <scope>NUCLEOTIDE SEQUENCE [LARGE SCALE GENOMIC DNA]</scope>
    <source>
        <strain evidence="2 3">DAOM 194757</strain>
    </source>
</reference>
<accession>A0A397V0R8</accession>
<keyword evidence="3" id="KW-1185">Reference proteome</keyword>
<evidence type="ECO:0000256" key="1">
    <source>
        <dbReference type="SAM" id="MobiDB-lite"/>
    </source>
</evidence>
<sequence length="221" mass="26115">MTHICTCLGLVNRGIICWHFFQIMLYSDMARFHISFIPSRWYCDKHPDPYEQLYYIAQKFNKGQLLGKPLTKAANVWYLPESDHSQHNYKIINEGRFYGELWGIAQSITQKALKKQDHTVIEKLQNILEELATTDEEDEEDEDDEEDEENEEHEEDDNDEVQLIFKILKKNLKEDDLKVPNELNHPPKFQKKNENVAFVESMDIIQAHVKKINHQANQIIT</sequence>
<dbReference type="Proteomes" id="UP000266673">
    <property type="component" value="Unassembled WGS sequence"/>
</dbReference>
<evidence type="ECO:0000313" key="3">
    <source>
        <dbReference type="Proteomes" id="UP000266673"/>
    </source>
</evidence>
<feature type="region of interest" description="Disordered" evidence="1">
    <location>
        <begin position="130"/>
        <end position="160"/>
    </location>
</feature>
<name>A0A397V0R8_9GLOM</name>
<evidence type="ECO:0008006" key="4">
    <source>
        <dbReference type="Google" id="ProtNLM"/>
    </source>
</evidence>